<organism evidence="6 7">
    <name type="scientific">Diutina rugosa</name>
    <name type="common">Yeast</name>
    <name type="synonym">Candida rugosa</name>
    <dbReference type="NCBI Taxonomy" id="5481"/>
    <lineage>
        <taxon>Eukaryota</taxon>
        <taxon>Fungi</taxon>
        <taxon>Dikarya</taxon>
        <taxon>Ascomycota</taxon>
        <taxon>Saccharomycotina</taxon>
        <taxon>Pichiomycetes</taxon>
        <taxon>Debaryomycetaceae</taxon>
        <taxon>Diutina</taxon>
    </lineage>
</organism>
<keyword evidence="7" id="KW-1185">Reference proteome</keyword>
<dbReference type="InterPro" id="IPR029063">
    <property type="entry name" value="SAM-dependent_MTases_sf"/>
</dbReference>
<dbReference type="Proteomes" id="UP000449547">
    <property type="component" value="Unassembled WGS sequence"/>
</dbReference>
<evidence type="ECO:0000313" key="7">
    <source>
        <dbReference type="Proteomes" id="UP000449547"/>
    </source>
</evidence>
<gene>
    <name evidence="4" type="primary">BMT2</name>
    <name evidence="6" type="ORF">DIURU_003893</name>
</gene>
<dbReference type="Pfam" id="PF11968">
    <property type="entry name" value="Bmt2"/>
    <property type="match status" value="1"/>
</dbReference>
<dbReference type="EC" id="2.1.1.-" evidence="4"/>
<dbReference type="PANTHER" id="PTHR21008">
    <property type="entry name" value="S-ADENOSYLMETHIONINE SENSOR UPSTREAM OF MTORC1-RELATED"/>
    <property type="match status" value="1"/>
</dbReference>
<dbReference type="GO" id="GO:0016433">
    <property type="term" value="F:rRNA (adenine) methyltransferase activity"/>
    <property type="evidence" value="ECO:0007669"/>
    <property type="project" value="UniProtKB-UniRule"/>
</dbReference>
<reference evidence="6 7" key="1">
    <citation type="submission" date="2019-07" db="EMBL/GenBank/DDBJ databases">
        <title>Genome assembly of two rare yeast pathogens: Diutina rugosa and Trichomonascus ciferrii.</title>
        <authorList>
            <person name="Mixao V."/>
            <person name="Saus E."/>
            <person name="Hansen A."/>
            <person name="Lass-Flor C."/>
            <person name="Gabaldon T."/>
        </authorList>
    </citation>
    <scope>NUCLEOTIDE SEQUENCE [LARGE SCALE GENOMIC DNA]</scope>
    <source>
        <strain evidence="6 7">CBS 613</strain>
    </source>
</reference>
<dbReference type="PANTHER" id="PTHR21008:SF1">
    <property type="entry name" value="25S RRNA (ADENINE(2142)-N(1))-METHYLTRANSFERASE"/>
    <property type="match status" value="1"/>
</dbReference>
<dbReference type="OMA" id="FHRTSKW"/>
<keyword evidence="2 4" id="KW-0808">Transferase</keyword>
<name>A0A642UNQ6_DIURU</name>
<proteinExistence type="inferred from homology"/>
<comment type="similarity">
    <text evidence="4">Belongs to the BMT2 family.</text>
</comment>
<feature type="binding site" evidence="4">
    <location>
        <position position="164"/>
    </location>
    <ligand>
        <name>S-adenosyl-L-methionine</name>
        <dbReference type="ChEBI" id="CHEBI:59789"/>
    </ligand>
</feature>
<keyword evidence="1 4" id="KW-0489">Methyltransferase</keyword>
<keyword evidence="3 4" id="KW-0949">S-adenosyl-L-methionine</keyword>
<protein>
    <recommendedName>
        <fullName evidence="4">25S rRNA adenine-N(1) methyltransferase</fullName>
        <ecNumber evidence="4">2.1.1.-</ecNumber>
    </recommendedName>
</protein>
<accession>A0A642UNQ6</accession>
<feature type="region of interest" description="Disordered" evidence="5">
    <location>
        <begin position="1"/>
        <end position="30"/>
    </location>
</feature>
<evidence type="ECO:0000256" key="3">
    <source>
        <dbReference type="ARBA" id="ARBA00022691"/>
    </source>
</evidence>
<evidence type="ECO:0000256" key="2">
    <source>
        <dbReference type="ARBA" id="ARBA00022679"/>
    </source>
</evidence>
<evidence type="ECO:0000256" key="4">
    <source>
        <dbReference type="HAMAP-Rule" id="MF_03044"/>
    </source>
</evidence>
<keyword evidence="4" id="KW-0539">Nucleus</keyword>
<dbReference type="OrthoDB" id="5954793at2759"/>
<sequence>MSRKGSGMLRGSRSITGASTKVPKGLKPQKSRELIRRFHNLSKWKSQIVASLAKEYPEIDQDNYRELLGKQYSRHVLEKRDVKANSKQVFATTGTTSQLAKTLAQIDAEIEWRGGLETYQRASTQGQDAKRGGDSSKKLVQWLESGDYLGFGEETSGLRALEIGCLSSLNAISFSHMFSSVVKIDLHSQSPEIIEQDFMQRPLPTSDAERFNLISCSLVLNFVPTPSQRGEMLRRTTQFLLPPTAEIKSLLFLVLPLPCVSNSRYCTGAHLDDIMKSLGYNQVNYHEATKVAYWLYEWTGPVTTTKFPKRELQSGANRNNFAVVMD</sequence>
<dbReference type="SUPFAM" id="SSF53335">
    <property type="entry name" value="S-adenosyl-L-methionine-dependent methyltransferases"/>
    <property type="match status" value="1"/>
</dbReference>
<comment type="function">
    <text evidence="4">S-adenosyl-L-methionine-dependent methyltransferase that specifically methylates the N(1) position of an adenine present in helix 65 in 25S rRNA.</text>
</comment>
<comment type="caution">
    <text evidence="6">The sequence shown here is derived from an EMBL/GenBank/DDBJ whole genome shotgun (WGS) entry which is preliminary data.</text>
</comment>
<comment type="subcellular location">
    <subcellularLocation>
        <location evidence="4">Nucleus</location>
        <location evidence="4">Nucleolus</location>
    </subcellularLocation>
</comment>
<dbReference type="InterPro" id="IPR021867">
    <property type="entry name" value="Bmt2/SAMTOR"/>
</dbReference>
<feature type="binding site" evidence="4">
    <location>
        <position position="185"/>
    </location>
    <ligand>
        <name>S-adenosyl-L-methionine</name>
        <dbReference type="ChEBI" id="CHEBI:59789"/>
    </ligand>
</feature>
<evidence type="ECO:0000256" key="5">
    <source>
        <dbReference type="SAM" id="MobiDB-lite"/>
    </source>
</evidence>
<dbReference type="HAMAP" id="MF_03044">
    <property type="entry name" value="BMT2"/>
    <property type="match status" value="1"/>
</dbReference>
<dbReference type="VEuPathDB" id="FungiDB:DIURU_003893"/>
<evidence type="ECO:0000256" key="1">
    <source>
        <dbReference type="ARBA" id="ARBA00022603"/>
    </source>
</evidence>
<dbReference type="AlphaFoldDB" id="A0A642UNQ6"/>
<dbReference type="GO" id="GO:0005730">
    <property type="term" value="C:nucleolus"/>
    <property type="evidence" value="ECO:0007669"/>
    <property type="project" value="UniProtKB-SubCell"/>
</dbReference>
<dbReference type="EMBL" id="SWFT01000114">
    <property type="protein sequence ID" value="KAA8900242.1"/>
    <property type="molecule type" value="Genomic_DNA"/>
</dbReference>
<evidence type="ECO:0000313" key="6">
    <source>
        <dbReference type="EMBL" id="KAA8900242.1"/>
    </source>
</evidence>